<dbReference type="AlphaFoldDB" id="A0AAD8CRC8"/>
<reference evidence="3" key="1">
    <citation type="submission" date="2022-02" db="EMBL/GenBank/DDBJ databases">
        <title>Atlantic sturgeon de novo genome assembly.</title>
        <authorList>
            <person name="Stock M."/>
            <person name="Klopp C."/>
            <person name="Guiguen Y."/>
            <person name="Cabau C."/>
            <person name="Parinello H."/>
            <person name="Santidrian Yebra-Pimentel E."/>
            <person name="Kuhl H."/>
            <person name="Dirks R.P."/>
            <person name="Guessner J."/>
            <person name="Wuertz S."/>
            <person name="Du K."/>
            <person name="Schartl M."/>
        </authorList>
    </citation>
    <scope>NUCLEOTIDE SEQUENCE</scope>
    <source>
        <strain evidence="3">STURGEONOMICS-FGT-2020</strain>
        <tissue evidence="3">Whole blood</tissue>
    </source>
</reference>
<protein>
    <submittedName>
        <fullName evidence="3">Fc receptor-like protein 5</fullName>
    </submittedName>
</protein>
<name>A0AAD8CRC8_ACIOX</name>
<feature type="transmembrane region" description="Helical" evidence="2">
    <location>
        <begin position="22"/>
        <end position="47"/>
    </location>
</feature>
<dbReference type="EMBL" id="JAGXEW010000033">
    <property type="protein sequence ID" value="KAK1154837.1"/>
    <property type="molecule type" value="Genomic_DNA"/>
</dbReference>
<feature type="compositionally biased region" description="Polar residues" evidence="1">
    <location>
        <begin position="102"/>
        <end position="120"/>
    </location>
</feature>
<evidence type="ECO:0000313" key="3">
    <source>
        <dbReference type="EMBL" id="KAK1154837.1"/>
    </source>
</evidence>
<feature type="region of interest" description="Disordered" evidence="1">
    <location>
        <begin position="61"/>
        <end position="120"/>
    </location>
</feature>
<sequence length="120" mass="13262">MPFIPHNCERHSLTPPLSQKSWSWIIAALSVSLVLIIFIPVTLLLFYRYKTKGFLFIAAKSRRPADQTPAQPSRGTELSGLGQEPGNSTASNLESVYAEVKPNQQNKGQGLWNSSLSHPT</sequence>
<evidence type="ECO:0000256" key="1">
    <source>
        <dbReference type="SAM" id="MobiDB-lite"/>
    </source>
</evidence>
<keyword evidence="2" id="KW-1133">Transmembrane helix</keyword>
<organism evidence="3 4">
    <name type="scientific">Acipenser oxyrinchus oxyrinchus</name>
    <dbReference type="NCBI Taxonomy" id="40147"/>
    <lineage>
        <taxon>Eukaryota</taxon>
        <taxon>Metazoa</taxon>
        <taxon>Chordata</taxon>
        <taxon>Craniata</taxon>
        <taxon>Vertebrata</taxon>
        <taxon>Euteleostomi</taxon>
        <taxon>Actinopterygii</taxon>
        <taxon>Chondrostei</taxon>
        <taxon>Acipenseriformes</taxon>
        <taxon>Acipenseridae</taxon>
        <taxon>Acipenser</taxon>
    </lineage>
</organism>
<proteinExistence type="predicted"/>
<dbReference type="Proteomes" id="UP001230051">
    <property type="component" value="Unassembled WGS sequence"/>
</dbReference>
<evidence type="ECO:0000313" key="4">
    <source>
        <dbReference type="Proteomes" id="UP001230051"/>
    </source>
</evidence>
<keyword evidence="4" id="KW-1185">Reference proteome</keyword>
<evidence type="ECO:0000256" key="2">
    <source>
        <dbReference type="SAM" id="Phobius"/>
    </source>
</evidence>
<keyword evidence="3" id="KW-0675">Receptor</keyword>
<keyword evidence="2" id="KW-0472">Membrane</keyword>
<keyword evidence="2" id="KW-0812">Transmembrane</keyword>
<comment type="caution">
    <text evidence="3">The sequence shown here is derived from an EMBL/GenBank/DDBJ whole genome shotgun (WGS) entry which is preliminary data.</text>
</comment>
<gene>
    <name evidence="3" type="ORF">AOXY_G27832</name>
</gene>
<accession>A0AAD8CRC8</accession>
<feature type="compositionally biased region" description="Polar residues" evidence="1">
    <location>
        <begin position="85"/>
        <end position="94"/>
    </location>
</feature>